<keyword evidence="4 6" id="KW-0408">Iron</keyword>
<protein>
    <submittedName>
        <fullName evidence="8">AmmeMemoRadiSam system radical SAM enzyme</fullName>
    </submittedName>
</protein>
<dbReference type="Pfam" id="PF04055">
    <property type="entry name" value="Radical_SAM"/>
    <property type="match status" value="1"/>
</dbReference>
<evidence type="ECO:0000256" key="3">
    <source>
        <dbReference type="ARBA" id="ARBA00022723"/>
    </source>
</evidence>
<keyword evidence="5 6" id="KW-0411">Iron-sulfur</keyword>
<dbReference type="NCBIfam" id="TIGR04337">
    <property type="entry name" value="AmmeMemoSam_rS"/>
    <property type="match status" value="1"/>
</dbReference>
<keyword evidence="3 6" id="KW-0479">Metal-binding</keyword>
<evidence type="ECO:0000256" key="6">
    <source>
        <dbReference type="PIRSR" id="PIRSR004869-50"/>
    </source>
</evidence>
<evidence type="ECO:0000256" key="1">
    <source>
        <dbReference type="ARBA" id="ARBA00022485"/>
    </source>
</evidence>
<evidence type="ECO:0000256" key="5">
    <source>
        <dbReference type="ARBA" id="ARBA00023014"/>
    </source>
</evidence>
<dbReference type="InterPro" id="IPR058240">
    <property type="entry name" value="rSAM_sf"/>
</dbReference>
<name>A0A8A7KGP5_9FIRM</name>
<proteinExistence type="predicted"/>
<dbReference type="Proteomes" id="UP000665020">
    <property type="component" value="Chromosome"/>
</dbReference>
<feature type="binding site" evidence="6">
    <location>
        <position position="89"/>
    </location>
    <ligand>
        <name>[4Fe-4S] cluster</name>
        <dbReference type="ChEBI" id="CHEBI:49883"/>
        <note>4Fe-4S-S-AdoMet</note>
    </ligand>
</feature>
<dbReference type="PROSITE" id="PS51918">
    <property type="entry name" value="RADICAL_SAM"/>
    <property type="match status" value="1"/>
</dbReference>
<dbReference type="InterPro" id="IPR034457">
    <property type="entry name" value="Organic_radical-activating"/>
</dbReference>
<keyword evidence="2 6" id="KW-0949">S-adenosyl-L-methionine</keyword>
<dbReference type="InterPro" id="IPR016431">
    <property type="entry name" value="Pyrv-formate_lyase-activ_prd"/>
</dbReference>
<dbReference type="InterPro" id="IPR027596">
    <property type="entry name" value="AmmeMemoSam_rS"/>
</dbReference>
<feature type="domain" description="Radical SAM core" evidence="7">
    <location>
        <begin position="67"/>
        <end position="284"/>
    </location>
</feature>
<dbReference type="RefSeq" id="WP_230867647.1">
    <property type="nucleotide sequence ID" value="NZ_CP046640.1"/>
</dbReference>
<accession>A0A8A7KGP5</accession>
<dbReference type="CDD" id="cd01335">
    <property type="entry name" value="Radical_SAM"/>
    <property type="match status" value="1"/>
</dbReference>
<dbReference type="GO" id="GO:0051539">
    <property type="term" value="F:4 iron, 4 sulfur cluster binding"/>
    <property type="evidence" value="ECO:0007669"/>
    <property type="project" value="UniProtKB-KW"/>
</dbReference>
<dbReference type="PANTHER" id="PTHR30352">
    <property type="entry name" value="PYRUVATE FORMATE-LYASE-ACTIVATING ENZYME"/>
    <property type="match status" value="1"/>
</dbReference>
<organism evidence="8 9">
    <name type="scientific">Iocasia fonsfrigidae</name>
    <dbReference type="NCBI Taxonomy" id="2682810"/>
    <lineage>
        <taxon>Bacteria</taxon>
        <taxon>Bacillati</taxon>
        <taxon>Bacillota</taxon>
        <taxon>Clostridia</taxon>
        <taxon>Halanaerobiales</taxon>
        <taxon>Halanaerobiaceae</taxon>
        <taxon>Iocasia</taxon>
    </lineage>
</organism>
<keyword evidence="9" id="KW-1185">Reference proteome</keyword>
<sequence length="327" mass="37320">MKEAAFYQPRKNNTVQCLLCPHYCVISPGKNGICQGRINIDGSLYSDTYAKISSLAVDPVEKKPLYHFYPGEKVLSVGTYGCNFRCQYCQNWEISQQKPALTTVSPEELVELACQKNTIGIAFTYSEPSIWYEYILETASLAQERDLRVVLVTNGYINEKPLHTLLPVLDGINVDLKSFRTNFYKDICEGTLNPVLENITLMAARVHLEITTLVISGENDSQKEVEKMFSWLSTIDSDIPVHLTRYFPAYKFKKAPTSLGKMEEVYQIARKYMDYVYLGNIQGDFGKITRCPVCGRELLVRDYYTSRKLMKGNKCPQCGKEIYGEFK</sequence>
<feature type="binding site" evidence="6">
    <location>
        <position position="82"/>
    </location>
    <ligand>
        <name>[4Fe-4S] cluster</name>
        <dbReference type="ChEBI" id="CHEBI:49883"/>
        <note>4Fe-4S-S-AdoMet</note>
    </ligand>
</feature>
<evidence type="ECO:0000313" key="9">
    <source>
        <dbReference type="Proteomes" id="UP000665020"/>
    </source>
</evidence>
<dbReference type="GO" id="GO:0046872">
    <property type="term" value="F:metal ion binding"/>
    <property type="evidence" value="ECO:0007669"/>
    <property type="project" value="UniProtKB-KW"/>
</dbReference>
<evidence type="ECO:0000256" key="2">
    <source>
        <dbReference type="ARBA" id="ARBA00022691"/>
    </source>
</evidence>
<evidence type="ECO:0000259" key="7">
    <source>
        <dbReference type="PROSITE" id="PS51918"/>
    </source>
</evidence>
<dbReference type="PANTHER" id="PTHR30352:SF5">
    <property type="entry name" value="PYRUVATE FORMATE-LYASE 1-ACTIVATING ENZYME"/>
    <property type="match status" value="1"/>
</dbReference>
<keyword evidence="1" id="KW-0004">4Fe-4S</keyword>
<dbReference type="PIRSF" id="PIRSF004869">
    <property type="entry name" value="PflX_prd"/>
    <property type="match status" value="1"/>
</dbReference>
<dbReference type="SUPFAM" id="SSF102114">
    <property type="entry name" value="Radical SAM enzymes"/>
    <property type="match status" value="1"/>
</dbReference>
<dbReference type="KEGG" id="ifn:GM661_15475"/>
<evidence type="ECO:0000256" key="4">
    <source>
        <dbReference type="ARBA" id="ARBA00023004"/>
    </source>
</evidence>
<comment type="cofactor">
    <cofactor evidence="6">
        <name>[4Fe-4S] cluster</name>
        <dbReference type="ChEBI" id="CHEBI:49883"/>
    </cofactor>
    <text evidence="6">Binds 1 [4Fe-4S] cluster. The cluster is coordinated with 3 cysteines and an exchangeable S-adenosyl-L-methionine.</text>
</comment>
<evidence type="ECO:0000313" key="8">
    <source>
        <dbReference type="EMBL" id="QTL99255.1"/>
    </source>
</evidence>
<dbReference type="InterPro" id="IPR007197">
    <property type="entry name" value="rSAM"/>
</dbReference>
<reference evidence="8" key="1">
    <citation type="submission" date="2019-12" db="EMBL/GenBank/DDBJ databases">
        <authorList>
            <person name="zhang j."/>
            <person name="sun C.M."/>
        </authorList>
    </citation>
    <scope>NUCLEOTIDE SEQUENCE</scope>
    <source>
        <strain evidence="8">NS-1</strain>
    </source>
</reference>
<dbReference type="Gene3D" id="3.20.20.70">
    <property type="entry name" value="Aldolase class I"/>
    <property type="match status" value="1"/>
</dbReference>
<dbReference type="GO" id="GO:0003824">
    <property type="term" value="F:catalytic activity"/>
    <property type="evidence" value="ECO:0007669"/>
    <property type="project" value="InterPro"/>
</dbReference>
<dbReference type="AlphaFoldDB" id="A0A8A7KGP5"/>
<dbReference type="EMBL" id="CP046640">
    <property type="protein sequence ID" value="QTL99255.1"/>
    <property type="molecule type" value="Genomic_DNA"/>
</dbReference>
<dbReference type="InterPro" id="IPR013785">
    <property type="entry name" value="Aldolase_TIM"/>
</dbReference>
<dbReference type="SFLD" id="SFLDG01101">
    <property type="entry name" value="Uncharacterised_Radical_SAM_Su"/>
    <property type="match status" value="1"/>
</dbReference>
<feature type="binding site" evidence="6">
    <location>
        <position position="86"/>
    </location>
    <ligand>
        <name>[4Fe-4S] cluster</name>
        <dbReference type="ChEBI" id="CHEBI:49883"/>
        <note>4Fe-4S-S-AdoMet</note>
    </ligand>
</feature>
<dbReference type="SFLD" id="SFLDS00029">
    <property type="entry name" value="Radical_SAM"/>
    <property type="match status" value="1"/>
</dbReference>
<gene>
    <name evidence="8" type="primary">amrS</name>
    <name evidence="8" type="ORF">GM661_15475</name>
</gene>